<keyword evidence="1" id="KW-0472">Membrane</keyword>
<evidence type="ECO:0000313" key="2">
    <source>
        <dbReference type="EMBL" id="OHA52203.1"/>
    </source>
</evidence>
<comment type="caution">
    <text evidence="2">The sequence shown here is derived from an EMBL/GenBank/DDBJ whole genome shotgun (WGS) entry which is preliminary data.</text>
</comment>
<reference evidence="2 3" key="1">
    <citation type="journal article" date="2016" name="Nat. Commun.">
        <title>Thousands of microbial genomes shed light on interconnected biogeochemical processes in an aquifer system.</title>
        <authorList>
            <person name="Anantharaman K."/>
            <person name="Brown C.T."/>
            <person name="Hug L.A."/>
            <person name="Sharon I."/>
            <person name="Castelle C.J."/>
            <person name="Probst A.J."/>
            <person name="Thomas B.C."/>
            <person name="Singh A."/>
            <person name="Wilkins M.J."/>
            <person name="Karaoz U."/>
            <person name="Brodie E.L."/>
            <person name="Williams K.H."/>
            <person name="Hubbard S.S."/>
            <person name="Banfield J.F."/>
        </authorList>
    </citation>
    <scope>NUCLEOTIDE SEQUENCE [LARGE SCALE GENOMIC DNA]</scope>
</reference>
<protein>
    <submittedName>
        <fullName evidence="2">Uncharacterized protein</fullName>
    </submittedName>
</protein>
<evidence type="ECO:0000256" key="1">
    <source>
        <dbReference type="SAM" id="Phobius"/>
    </source>
</evidence>
<feature type="transmembrane region" description="Helical" evidence="1">
    <location>
        <begin position="45"/>
        <end position="64"/>
    </location>
</feature>
<gene>
    <name evidence="2" type="ORF">A3A97_04845</name>
</gene>
<dbReference type="EMBL" id="MHSW01000012">
    <property type="protein sequence ID" value="OHA52203.1"/>
    <property type="molecule type" value="Genomic_DNA"/>
</dbReference>
<dbReference type="AlphaFoldDB" id="A0A1G2PV79"/>
<accession>A0A1G2PV79</accession>
<organism evidence="2 3">
    <name type="scientific">Candidatus Terrybacteria bacterium RIFCSPLOWO2_01_FULL_40_23</name>
    <dbReference type="NCBI Taxonomy" id="1802366"/>
    <lineage>
        <taxon>Bacteria</taxon>
        <taxon>Candidatus Terryibacteriota</taxon>
    </lineage>
</organism>
<feature type="transmembrane region" description="Helical" evidence="1">
    <location>
        <begin position="18"/>
        <end position="38"/>
    </location>
</feature>
<keyword evidence="1" id="KW-1133">Transmembrane helix</keyword>
<evidence type="ECO:0000313" key="3">
    <source>
        <dbReference type="Proteomes" id="UP000176951"/>
    </source>
</evidence>
<name>A0A1G2PV79_9BACT</name>
<dbReference type="Proteomes" id="UP000176951">
    <property type="component" value="Unassembled WGS sequence"/>
</dbReference>
<keyword evidence="1" id="KW-0812">Transmembrane</keyword>
<sequence>MSRKEFILWPWSSKTNQFVFWTVYLFFSFFAVIVGILIPFIQFSVVLVGIWLLSLLIAVGLAFWDDAAHNRI</sequence>
<proteinExistence type="predicted"/>